<gene>
    <name evidence="2" type="ORF">SAMN04488116_3384</name>
</gene>
<dbReference type="RefSeq" id="WP_073181799.1">
    <property type="nucleotide sequence ID" value="NZ_FQWL01000009.1"/>
</dbReference>
<organism evidence="2 3">
    <name type="scientific">Flagellimonas flava</name>
    <dbReference type="NCBI Taxonomy" id="570519"/>
    <lineage>
        <taxon>Bacteria</taxon>
        <taxon>Pseudomonadati</taxon>
        <taxon>Bacteroidota</taxon>
        <taxon>Flavobacteriia</taxon>
        <taxon>Flavobacteriales</taxon>
        <taxon>Flavobacteriaceae</taxon>
        <taxon>Flagellimonas</taxon>
    </lineage>
</organism>
<dbReference type="OrthoDB" id="267364at2"/>
<dbReference type="Proteomes" id="UP000184532">
    <property type="component" value="Unassembled WGS sequence"/>
</dbReference>
<keyword evidence="3" id="KW-1185">Reference proteome</keyword>
<evidence type="ECO:0000313" key="2">
    <source>
        <dbReference type="EMBL" id="SHH05709.1"/>
    </source>
</evidence>
<reference evidence="3" key="1">
    <citation type="submission" date="2016-11" db="EMBL/GenBank/DDBJ databases">
        <authorList>
            <person name="Varghese N."/>
            <person name="Submissions S."/>
        </authorList>
    </citation>
    <scope>NUCLEOTIDE SEQUENCE [LARGE SCALE GENOMIC DNA]</scope>
    <source>
        <strain evidence="3">DSM 22638</strain>
    </source>
</reference>
<name>A0A1M5PW76_9FLAO</name>
<dbReference type="InterPro" id="IPR006640">
    <property type="entry name" value="SprT-like_domain"/>
</dbReference>
<evidence type="ECO:0000259" key="1">
    <source>
        <dbReference type="Pfam" id="PF10263"/>
    </source>
</evidence>
<sequence length="208" mass="24361">MEAALQKYLPERAVVPCLDLIKKFEVHLKIVNHRVTRHGDYRRLPGGMHQITVNASLNKYRFLITLIHEIAHLVAFEKFGRRIKPHGQEWKRTFQHLMIPFIRPEIFPSQLLPIIAHHFKNPKASSSTDARLSIALKTYDPEERNKSYVYEIPMGSTFRLYNGRLFRKGNKKVKRYECTELATGRLYLFQPNAEVELVHQASDLEPPF</sequence>
<protein>
    <submittedName>
        <fullName evidence="2">SprT-like family protein</fullName>
    </submittedName>
</protein>
<dbReference type="STRING" id="570519.SAMN04488116_3384"/>
<dbReference type="GO" id="GO:0006950">
    <property type="term" value="P:response to stress"/>
    <property type="evidence" value="ECO:0007669"/>
    <property type="project" value="UniProtKB-ARBA"/>
</dbReference>
<accession>A0A1M5PW76</accession>
<dbReference type="AlphaFoldDB" id="A0A1M5PW76"/>
<dbReference type="EMBL" id="FQWL01000009">
    <property type="protein sequence ID" value="SHH05709.1"/>
    <property type="molecule type" value="Genomic_DNA"/>
</dbReference>
<proteinExistence type="predicted"/>
<evidence type="ECO:0000313" key="3">
    <source>
        <dbReference type="Proteomes" id="UP000184532"/>
    </source>
</evidence>
<feature type="domain" description="SprT-like" evidence="1">
    <location>
        <begin position="25"/>
        <end position="96"/>
    </location>
</feature>
<dbReference type="Pfam" id="PF10263">
    <property type="entry name" value="SprT-like"/>
    <property type="match status" value="1"/>
</dbReference>